<keyword evidence="2" id="KW-1185">Reference proteome</keyword>
<name>A0A182W3N7_9DIPT</name>
<protein>
    <submittedName>
        <fullName evidence="1">DUF5641 domain-containing protein</fullName>
    </submittedName>
</protein>
<dbReference type="Gene3D" id="3.30.420.10">
    <property type="entry name" value="Ribonuclease H-like superfamily/Ribonuclease H"/>
    <property type="match status" value="1"/>
</dbReference>
<dbReference type="Proteomes" id="UP000075920">
    <property type="component" value="Unassembled WGS sequence"/>
</dbReference>
<reference evidence="2" key="1">
    <citation type="submission" date="2013-03" db="EMBL/GenBank/DDBJ databases">
        <title>The Genome Sequence of Anopheles minimus MINIMUS1.</title>
        <authorList>
            <consortium name="The Broad Institute Genomics Platform"/>
            <person name="Neafsey D.E."/>
            <person name="Walton C."/>
            <person name="Walker B."/>
            <person name="Young S.K."/>
            <person name="Zeng Q."/>
            <person name="Gargeya S."/>
            <person name="Fitzgerald M."/>
            <person name="Haas B."/>
            <person name="Abouelleil A."/>
            <person name="Allen A.W."/>
            <person name="Alvarado L."/>
            <person name="Arachchi H.M."/>
            <person name="Berlin A.M."/>
            <person name="Chapman S.B."/>
            <person name="Gainer-Dewar J."/>
            <person name="Goldberg J."/>
            <person name="Griggs A."/>
            <person name="Gujja S."/>
            <person name="Hansen M."/>
            <person name="Howarth C."/>
            <person name="Imamovic A."/>
            <person name="Ireland A."/>
            <person name="Larimer J."/>
            <person name="McCowan C."/>
            <person name="Murphy C."/>
            <person name="Pearson M."/>
            <person name="Poon T.W."/>
            <person name="Priest M."/>
            <person name="Roberts A."/>
            <person name="Saif S."/>
            <person name="Shea T."/>
            <person name="Sisk P."/>
            <person name="Sykes S."/>
            <person name="Wortman J."/>
            <person name="Nusbaum C."/>
            <person name="Birren B."/>
        </authorList>
    </citation>
    <scope>NUCLEOTIDE SEQUENCE [LARGE SCALE GENOMIC DNA]</scope>
    <source>
        <strain evidence="2">MINIMUS1</strain>
    </source>
</reference>
<accession>A0A182W3N7</accession>
<dbReference type="EnsemblMetazoa" id="AMIN004948-RA">
    <property type="protein sequence ID" value="AMIN004948-PA"/>
    <property type="gene ID" value="AMIN004948"/>
</dbReference>
<dbReference type="AlphaFoldDB" id="A0A182W3N7"/>
<proteinExistence type="predicted"/>
<evidence type="ECO:0000313" key="2">
    <source>
        <dbReference type="Proteomes" id="UP000075920"/>
    </source>
</evidence>
<sequence length="76" mass="8859">MATKAIHLEPVLDLSTDAFLASLKRFIRRRGLIQQLHSDNEYLNTLQPRKKNLRTMTNLRKGMIVLLHNRNLPPIN</sequence>
<evidence type="ECO:0000313" key="1">
    <source>
        <dbReference type="EnsemblMetazoa" id="AMIN004948-PA"/>
    </source>
</evidence>
<organism evidence="1 2">
    <name type="scientific">Anopheles minimus</name>
    <dbReference type="NCBI Taxonomy" id="112268"/>
    <lineage>
        <taxon>Eukaryota</taxon>
        <taxon>Metazoa</taxon>
        <taxon>Ecdysozoa</taxon>
        <taxon>Arthropoda</taxon>
        <taxon>Hexapoda</taxon>
        <taxon>Insecta</taxon>
        <taxon>Pterygota</taxon>
        <taxon>Neoptera</taxon>
        <taxon>Endopterygota</taxon>
        <taxon>Diptera</taxon>
        <taxon>Nematocera</taxon>
        <taxon>Culicoidea</taxon>
        <taxon>Culicidae</taxon>
        <taxon>Anophelinae</taxon>
        <taxon>Anopheles</taxon>
    </lineage>
</organism>
<reference evidence="1" key="2">
    <citation type="submission" date="2020-05" db="UniProtKB">
        <authorList>
            <consortium name="EnsemblMetazoa"/>
        </authorList>
    </citation>
    <scope>IDENTIFICATION</scope>
    <source>
        <strain evidence="1">MINIMUS1</strain>
    </source>
</reference>
<dbReference type="InterPro" id="IPR036397">
    <property type="entry name" value="RNaseH_sf"/>
</dbReference>
<dbReference type="GO" id="GO:0003676">
    <property type="term" value="F:nucleic acid binding"/>
    <property type="evidence" value="ECO:0007669"/>
    <property type="project" value="InterPro"/>
</dbReference>
<dbReference type="VEuPathDB" id="VectorBase:AMIN004948"/>